<organism evidence="8 9">
    <name type="scientific">Leucobacter ruminantium</name>
    <dbReference type="NCBI Taxonomy" id="1289170"/>
    <lineage>
        <taxon>Bacteria</taxon>
        <taxon>Bacillati</taxon>
        <taxon>Actinomycetota</taxon>
        <taxon>Actinomycetes</taxon>
        <taxon>Micrococcales</taxon>
        <taxon>Microbacteriaceae</taxon>
        <taxon>Leucobacter</taxon>
    </lineage>
</organism>
<evidence type="ECO:0000313" key="8">
    <source>
        <dbReference type="EMBL" id="MBO1805502.1"/>
    </source>
</evidence>
<proteinExistence type="predicted"/>
<dbReference type="PROSITE" id="PS50006">
    <property type="entry name" value="FHA_DOMAIN"/>
    <property type="match status" value="1"/>
</dbReference>
<dbReference type="Gene3D" id="2.60.200.20">
    <property type="match status" value="1"/>
</dbReference>
<dbReference type="PANTHER" id="PTHR22683:SF1">
    <property type="entry name" value="TYPE VII SECRETION SYSTEM PROTEIN ESSC"/>
    <property type="match status" value="1"/>
</dbReference>
<dbReference type="SMART" id="SM00382">
    <property type="entry name" value="AAA"/>
    <property type="match status" value="2"/>
</dbReference>
<dbReference type="Proteomes" id="UP000664398">
    <property type="component" value="Unassembled WGS sequence"/>
</dbReference>
<dbReference type="Gene3D" id="3.40.50.300">
    <property type="entry name" value="P-loop containing nucleotide triphosphate hydrolases"/>
    <property type="match status" value="4"/>
</dbReference>
<dbReference type="RefSeq" id="WP_208045974.1">
    <property type="nucleotide sequence ID" value="NZ_JAGDYL010000014.1"/>
</dbReference>
<dbReference type="CDD" id="cd00060">
    <property type="entry name" value="FHA"/>
    <property type="match status" value="1"/>
</dbReference>
<dbReference type="EMBL" id="JAGDYL010000014">
    <property type="protein sequence ID" value="MBO1805502.1"/>
    <property type="molecule type" value="Genomic_DNA"/>
</dbReference>
<dbReference type="PROSITE" id="PS50901">
    <property type="entry name" value="FTSK"/>
    <property type="match status" value="2"/>
</dbReference>
<keyword evidence="2 4" id="KW-0547">Nucleotide-binding</keyword>
<dbReference type="InterPro" id="IPR050206">
    <property type="entry name" value="FtsK/SpoIIIE/SftA"/>
</dbReference>
<evidence type="ECO:0000256" key="1">
    <source>
        <dbReference type="ARBA" id="ARBA00022553"/>
    </source>
</evidence>
<dbReference type="GO" id="GO:0005524">
    <property type="term" value="F:ATP binding"/>
    <property type="evidence" value="ECO:0007669"/>
    <property type="project" value="UniProtKB-UniRule"/>
</dbReference>
<evidence type="ECO:0000259" key="7">
    <source>
        <dbReference type="PROSITE" id="PS50901"/>
    </source>
</evidence>
<evidence type="ECO:0000313" key="9">
    <source>
        <dbReference type="Proteomes" id="UP000664398"/>
    </source>
</evidence>
<reference evidence="8" key="1">
    <citation type="submission" date="2021-03" db="EMBL/GenBank/DDBJ databases">
        <title>Leucobacter chromiisoli sp. nov., isolated from chromium-containing soil of chemical plant.</title>
        <authorList>
            <person name="Xu Z."/>
        </authorList>
    </citation>
    <scope>NUCLEOTIDE SEQUENCE</scope>
    <source>
        <strain evidence="8">A2</strain>
    </source>
</reference>
<protein>
    <submittedName>
        <fullName evidence="8">FHA domain-containing protein</fullName>
    </submittedName>
</protein>
<sequence>MKMRLSVVLPQGGTHDVALSCDVTTTVGDIARCLIRAGFSPDPRLADFAARRLMPVTLRASRGPQGRVVLLDPMAPVTAAGLQSGLVVQPVPEFDAPGEAERLIEATGFVDVLSGEQRGARYSLLAGDNLIGRDRSSRVQLLDQSVSRKHALLRVEADGNLTVTDLGSANGIALGDDYRETLSITRPTELRLGSIEIRLTPGPAPQPRPLLSHRIMHTRSPRVALHFPASERELPTPPAPATPARIPVLAMFAPMLMGGAMYAITQSPMSLIMVAFTPMMMIGSWVDSKLGGRRKHRKDGRRFAEQLAAEHAEIALLRTQEIAVRATETPSFDEVRGAIERLDELLWTRRPEHRSFLELRFGEGVLPSRTALTLPPRGETPREQWARLQLIAEEFEHVSPVPVIERFERCGSIGVVGAPIWAEGAATSLVLQLVGLHSPHEVVLACFAGPRHEEAWSWLKWLPHVDPVASPIPAWQLADSQQSSLRLLTALEGLLETRKAQRGGRADIRSHLGADTRNDEAQGDAVRELPTVPAVIVLVLEDGLVDTARLIELAETGPDHGVHVIWVSRSRAALPAACRTFMEIDEGSGHVHFVRTATSVPLTRHEHADSALAHHLARRLAPVEDTAARVLDESDLPKSVPLHELHRTDLLGGAAPIAQAWAHSGSLTSLWQLGQDRDPVSLSAVVGQGPDATTAVDLRTHGPHALVGGTTGAGKSEFLQTWIMSMAADVSPDRLTFLLVDYKGGAAFAECVDLPHTVGLVTDLSPHLVRRALTSLRAELHYREELLAAHGAKDLISMERRSDAAAPPVLVIVIDEFAALAGEVPEFVDGVIDIAQRGRSLGLHLVMATQRPAGVIKDTLRANTNLRIALRMSDEPDSTDIIGAADAAFFDAETPGRGAIKVGPGRIAHFQTGYLGGRVGAETPAGIELCSLGFTEGEAWNIPPEASAETRRRSQVRDIEQLRDGIVGAAHRLGLASPRRPWLDELPTCLTLAELRGTSESQHRTARARSRPSAGAGQGSRPHAGGRGPVVGLLDDPAAQAQRPVRIDFEDAGSISIIGAGGTGKTGALIAIAAALSDECTSEPVQIYAIDAAGGALDTISTLPTVGAVAPLGDAELTGRVLRHLSDVVAERGPRYAAVRAGGLSAYRDAMPEAGEPRVVLLLDGFAAFRQATETLGGADNPFAMLTEIMMQGRSVGVHVVLTADRPSVIPATLSASLQRQFVLRLANPHDYAALGVRSDVLEGTAPGRALLAGDEREMQFAVLGGPDLARQSAGIEALAAELTARGVERAPRIVNAPDRLSLDALSPLAGGLPSYGIDTRSLDPVGMPLRGLGVIAGPSGAGLSQAALCCVAAMERTVAHQGHAVDTVLLSFAETGLAQLRAWGRVARGDEEVADLAEALTLALGGRTAPRGIAGAGLIGAGPIGGPIGVMIGGGPGTGNGGSPGGIPVETGTPPPLAFPAPGARGIVVVERPAEAAGTPALPQLVALAKAARRARVLVLFEFESGTASETWDLYQSLKQPSWGLSLQPDQNETQSPFREDLGRVKRADFPPGRGFAIENGRAVPVQVALPSPVDGPGPLQ</sequence>
<feature type="compositionally biased region" description="Low complexity" evidence="5">
    <location>
        <begin position="1011"/>
        <end position="1021"/>
    </location>
</feature>
<dbReference type="SUPFAM" id="SSF52540">
    <property type="entry name" value="P-loop containing nucleoside triphosphate hydrolases"/>
    <property type="match status" value="2"/>
</dbReference>
<dbReference type="InterPro" id="IPR003593">
    <property type="entry name" value="AAA+_ATPase"/>
</dbReference>
<dbReference type="PANTHER" id="PTHR22683">
    <property type="entry name" value="SPORULATION PROTEIN RELATED"/>
    <property type="match status" value="1"/>
</dbReference>
<dbReference type="InterPro" id="IPR027417">
    <property type="entry name" value="P-loop_NTPase"/>
</dbReference>
<feature type="domain" description="FtsK" evidence="7">
    <location>
        <begin position="1042"/>
        <end position="1233"/>
    </location>
</feature>
<evidence type="ECO:0000256" key="2">
    <source>
        <dbReference type="ARBA" id="ARBA00022741"/>
    </source>
</evidence>
<dbReference type="CDD" id="cd01127">
    <property type="entry name" value="TrwB_TraG_TraD_VirD4"/>
    <property type="match status" value="1"/>
</dbReference>
<keyword evidence="3 4" id="KW-0067">ATP-binding</keyword>
<feature type="binding site" evidence="4">
    <location>
        <begin position="1059"/>
        <end position="1066"/>
    </location>
    <ligand>
        <name>ATP</name>
        <dbReference type="ChEBI" id="CHEBI:30616"/>
    </ligand>
</feature>
<name>A0A939LZW5_9MICO</name>
<gene>
    <name evidence="8" type="ORF">J4H91_09245</name>
</gene>
<evidence type="ECO:0000256" key="3">
    <source>
        <dbReference type="ARBA" id="ARBA00022840"/>
    </source>
</evidence>
<feature type="region of interest" description="Disordered" evidence="5">
    <location>
        <begin position="996"/>
        <end position="1034"/>
    </location>
</feature>
<dbReference type="SUPFAM" id="SSF49879">
    <property type="entry name" value="SMAD/FHA domain"/>
    <property type="match status" value="1"/>
</dbReference>
<dbReference type="InterPro" id="IPR008984">
    <property type="entry name" value="SMAD_FHA_dom_sf"/>
</dbReference>
<evidence type="ECO:0000259" key="6">
    <source>
        <dbReference type="PROSITE" id="PS50006"/>
    </source>
</evidence>
<feature type="domain" description="FHA" evidence="6">
    <location>
        <begin position="129"/>
        <end position="179"/>
    </location>
</feature>
<dbReference type="InterPro" id="IPR032030">
    <property type="entry name" value="YscD_cytoplasmic_dom"/>
</dbReference>
<dbReference type="InterPro" id="IPR000253">
    <property type="entry name" value="FHA_dom"/>
</dbReference>
<dbReference type="Pfam" id="PF01580">
    <property type="entry name" value="FtsK_SpoIIIE"/>
    <property type="match status" value="2"/>
</dbReference>
<keyword evidence="9" id="KW-1185">Reference proteome</keyword>
<evidence type="ECO:0000256" key="4">
    <source>
        <dbReference type="PROSITE-ProRule" id="PRU00289"/>
    </source>
</evidence>
<dbReference type="InterPro" id="IPR002543">
    <property type="entry name" value="FtsK_dom"/>
</dbReference>
<dbReference type="SMART" id="SM00240">
    <property type="entry name" value="FHA"/>
    <property type="match status" value="1"/>
</dbReference>
<dbReference type="Pfam" id="PF16697">
    <property type="entry name" value="Yop-YscD_cpl"/>
    <property type="match status" value="1"/>
</dbReference>
<feature type="domain" description="FtsK" evidence="7">
    <location>
        <begin position="677"/>
        <end position="879"/>
    </location>
</feature>
<feature type="binding site" evidence="4">
    <location>
        <begin position="709"/>
        <end position="716"/>
    </location>
    <ligand>
        <name>ATP</name>
        <dbReference type="ChEBI" id="CHEBI:30616"/>
    </ligand>
</feature>
<keyword evidence="1" id="KW-0597">Phosphoprotein</keyword>
<comment type="caution">
    <text evidence="8">The sequence shown here is derived from an EMBL/GenBank/DDBJ whole genome shotgun (WGS) entry which is preliminary data.</text>
</comment>
<evidence type="ECO:0000256" key="5">
    <source>
        <dbReference type="SAM" id="MobiDB-lite"/>
    </source>
</evidence>
<accession>A0A939LZW5</accession>
<dbReference type="GO" id="GO:0003677">
    <property type="term" value="F:DNA binding"/>
    <property type="evidence" value="ECO:0007669"/>
    <property type="project" value="InterPro"/>
</dbReference>